<gene>
    <name evidence="1" type="ORF">KJI95_10110</name>
</gene>
<dbReference type="Proteomes" id="UP001195903">
    <property type="component" value="Unassembled WGS sequence"/>
</dbReference>
<protein>
    <submittedName>
        <fullName evidence="1">Uncharacterized protein</fullName>
    </submittedName>
</protein>
<reference evidence="1 2" key="1">
    <citation type="submission" date="2021-05" db="EMBL/GenBank/DDBJ databases">
        <title>Shewanella sp. JM162201.</title>
        <authorList>
            <person name="Xu S."/>
            <person name="Li A."/>
        </authorList>
    </citation>
    <scope>NUCLEOTIDE SEQUENCE [LARGE SCALE GENOMIC DNA]</scope>
    <source>
        <strain evidence="1 2">JM162201</strain>
    </source>
</reference>
<keyword evidence="2" id="KW-1185">Reference proteome</keyword>
<organism evidence="1 2">
    <name type="scientific">Shewanella jiangmenensis</name>
    <dbReference type="NCBI Taxonomy" id="2837387"/>
    <lineage>
        <taxon>Bacteria</taxon>
        <taxon>Pseudomonadati</taxon>
        <taxon>Pseudomonadota</taxon>
        <taxon>Gammaproteobacteria</taxon>
        <taxon>Alteromonadales</taxon>
        <taxon>Shewanellaceae</taxon>
        <taxon>Shewanella</taxon>
    </lineage>
</organism>
<comment type="caution">
    <text evidence="1">The sequence shown here is derived from an EMBL/GenBank/DDBJ whole genome shotgun (WGS) entry which is preliminary data.</text>
</comment>
<accession>A0ABS5V360</accession>
<evidence type="ECO:0000313" key="1">
    <source>
        <dbReference type="EMBL" id="MBT1444876.1"/>
    </source>
</evidence>
<dbReference type="EMBL" id="JAHEPS010000003">
    <property type="protein sequence ID" value="MBT1444876.1"/>
    <property type="molecule type" value="Genomic_DNA"/>
</dbReference>
<sequence length="258" mass="29602">MPNRQLMRTQPITGQDRQQLQAYGFSDNEIDLLRCWVMESTWEKGERSDAFKELSAIAATLEKMQNKLIRLGHRNTAMVRDILHIHQQLDANGIPPGFLATNFSYLDYLDAAQKQLPPASDVMQTLCANLQKLQSAIGLYTNNMQSSLLLRQGPTLLEKKLSTGKELLMQGLHHAWIQKYPADKEVCSDAFFNFMAILFQSCDANNDEVPDPEVCRRWWSFCTKQNLRTGENLHYPINRWVNDDGTESYTPPKDFLSD</sequence>
<proteinExistence type="predicted"/>
<dbReference type="RefSeq" id="WP_214507072.1">
    <property type="nucleotide sequence ID" value="NZ_JAHEPS010000003.1"/>
</dbReference>
<evidence type="ECO:0000313" key="2">
    <source>
        <dbReference type="Proteomes" id="UP001195903"/>
    </source>
</evidence>
<name>A0ABS5V360_9GAMM</name>